<reference evidence="1" key="1">
    <citation type="submission" date="2020-05" db="EMBL/GenBank/DDBJ databases">
        <title>Large-scale comparative analyses of tick genomes elucidate their genetic diversity and vector capacities.</title>
        <authorList>
            <person name="Jia N."/>
            <person name="Wang J."/>
            <person name="Shi W."/>
            <person name="Du L."/>
            <person name="Sun Y."/>
            <person name="Zhan W."/>
            <person name="Jiang J."/>
            <person name="Wang Q."/>
            <person name="Zhang B."/>
            <person name="Ji P."/>
            <person name="Sakyi L.B."/>
            <person name="Cui X."/>
            <person name="Yuan T."/>
            <person name="Jiang B."/>
            <person name="Yang W."/>
            <person name="Lam T.T.-Y."/>
            <person name="Chang Q."/>
            <person name="Ding S."/>
            <person name="Wang X."/>
            <person name="Zhu J."/>
            <person name="Ruan X."/>
            <person name="Zhao L."/>
            <person name="Wei J."/>
            <person name="Que T."/>
            <person name="Du C."/>
            <person name="Cheng J."/>
            <person name="Dai P."/>
            <person name="Han X."/>
            <person name="Huang E."/>
            <person name="Gao Y."/>
            <person name="Liu J."/>
            <person name="Shao H."/>
            <person name="Ye R."/>
            <person name="Li L."/>
            <person name="Wei W."/>
            <person name="Wang X."/>
            <person name="Wang C."/>
            <person name="Yang T."/>
            <person name="Huo Q."/>
            <person name="Li W."/>
            <person name="Guo W."/>
            <person name="Chen H."/>
            <person name="Zhou L."/>
            <person name="Ni X."/>
            <person name="Tian J."/>
            <person name="Zhou Y."/>
            <person name="Sheng Y."/>
            <person name="Liu T."/>
            <person name="Pan Y."/>
            <person name="Xia L."/>
            <person name="Li J."/>
            <person name="Zhao F."/>
            <person name="Cao W."/>
        </authorList>
    </citation>
    <scope>NUCLEOTIDE SEQUENCE</scope>
    <source>
        <strain evidence="1">Dsil-2018</strain>
    </source>
</reference>
<name>A0ACB8CNA1_DERSI</name>
<sequence length="119" mass="12674">MTSRGCNATTTRAKGRGTPSSEVEDTFLSLHRREGVVGVIATTADGAVIKSTLDNAEETARYALLAAGLCREANNSGTGKQPSFFKMKAGDREILITPSRKYTLIVITKISNPSPEATQ</sequence>
<evidence type="ECO:0000313" key="1">
    <source>
        <dbReference type="EMBL" id="KAH7946413.1"/>
    </source>
</evidence>
<organism evidence="1 2">
    <name type="scientific">Dermacentor silvarum</name>
    <name type="common">Tick</name>
    <dbReference type="NCBI Taxonomy" id="543639"/>
    <lineage>
        <taxon>Eukaryota</taxon>
        <taxon>Metazoa</taxon>
        <taxon>Ecdysozoa</taxon>
        <taxon>Arthropoda</taxon>
        <taxon>Chelicerata</taxon>
        <taxon>Arachnida</taxon>
        <taxon>Acari</taxon>
        <taxon>Parasitiformes</taxon>
        <taxon>Ixodida</taxon>
        <taxon>Ixodoidea</taxon>
        <taxon>Ixodidae</taxon>
        <taxon>Rhipicephalinae</taxon>
        <taxon>Dermacentor</taxon>
    </lineage>
</organism>
<dbReference type="Proteomes" id="UP000821865">
    <property type="component" value="Chromosome 6"/>
</dbReference>
<accession>A0ACB8CNA1</accession>
<gene>
    <name evidence="1" type="ORF">HPB49_024553</name>
</gene>
<evidence type="ECO:0000313" key="2">
    <source>
        <dbReference type="Proteomes" id="UP000821865"/>
    </source>
</evidence>
<comment type="caution">
    <text evidence="1">The sequence shown here is derived from an EMBL/GenBank/DDBJ whole genome shotgun (WGS) entry which is preliminary data.</text>
</comment>
<keyword evidence="2" id="KW-1185">Reference proteome</keyword>
<protein>
    <submittedName>
        <fullName evidence="1">Uncharacterized protein</fullName>
    </submittedName>
</protein>
<proteinExistence type="predicted"/>
<dbReference type="EMBL" id="CM023475">
    <property type="protein sequence ID" value="KAH7946413.1"/>
    <property type="molecule type" value="Genomic_DNA"/>
</dbReference>